<dbReference type="Proteomes" id="UP001497497">
    <property type="component" value="Unassembled WGS sequence"/>
</dbReference>
<comment type="caution">
    <text evidence="2">The sequence shown here is derived from an EMBL/GenBank/DDBJ whole genome shotgun (WGS) entry which is preliminary data.</text>
</comment>
<feature type="transmembrane region" description="Helical" evidence="1">
    <location>
        <begin position="6"/>
        <end position="30"/>
    </location>
</feature>
<sequence>MVSKSPSSLVVTVIIALLALGVGLVVGYLLRPFPETAKEHKVLEGWVGDVDGASDDKMAALEMLRDCGQLAREDPVISKHLIETDVEACRALTCDLPYPRTYVVYKLNGEAIDLDGRLDEKAWKSVGWTDSFVDIQGRGFPAPRLETKVKMRYDDNFLFIGVYLEEPDVWANVTLHDGT</sequence>
<protein>
    <submittedName>
        <fullName evidence="2">Uncharacterized protein</fullName>
    </submittedName>
</protein>
<evidence type="ECO:0000313" key="3">
    <source>
        <dbReference type="Proteomes" id="UP001497497"/>
    </source>
</evidence>
<evidence type="ECO:0000313" key="2">
    <source>
        <dbReference type="EMBL" id="CAL1543870.1"/>
    </source>
</evidence>
<gene>
    <name evidence="2" type="ORF">GSLYS_00017383001</name>
</gene>
<evidence type="ECO:0000256" key="1">
    <source>
        <dbReference type="SAM" id="Phobius"/>
    </source>
</evidence>
<accession>A0AAV2IAP2</accession>
<keyword evidence="1" id="KW-0472">Membrane</keyword>
<keyword evidence="1" id="KW-0812">Transmembrane</keyword>
<dbReference type="EMBL" id="CAXITT010000581">
    <property type="protein sequence ID" value="CAL1543870.1"/>
    <property type="molecule type" value="Genomic_DNA"/>
</dbReference>
<keyword evidence="1" id="KW-1133">Transmembrane helix</keyword>
<dbReference type="CDD" id="cd09620">
    <property type="entry name" value="CBM9_like_3"/>
    <property type="match status" value="1"/>
</dbReference>
<name>A0AAV2IAP2_LYMST</name>
<dbReference type="Gene3D" id="2.60.40.1190">
    <property type="match status" value="1"/>
</dbReference>
<feature type="non-terminal residue" evidence="2">
    <location>
        <position position="179"/>
    </location>
</feature>
<dbReference type="AlphaFoldDB" id="A0AAV2IAP2"/>
<keyword evidence="3" id="KW-1185">Reference proteome</keyword>
<dbReference type="PANTHER" id="PTHR35532">
    <property type="entry name" value="SIMILAR TO POLYHYDROXYALKANOATE DEPOLYMERASE"/>
    <property type="match status" value="1"/>
</dbReference>
<dbReference type="SUPFAM" id="SSF49344">
    <property type="entry name" value="CBD9-like"/>
    <property type="match status" value="1"/>
</dbReference>
<proteinExistence type="predicted"/>
<organism evidence="2 3">
    <name type="scientific">Lymnaea stagnalis</name>
    <name type="common">Great pond snail</name>
    <name type="synonym">Helix stagnalis</name>
    <dbReference type="NCBI Taxonomy" id="6523"/>
    <lineage>
        <taxon>Eukaryota</taxon>
        <taxon>Metazoa</taxon>
        <taxon>Spiralia</taxon>
        <taxon>Lophotrochozoa</taxon>
        <taxon>Mollusca</taxon>
        <taxon>Gastropoda</taxon>
        <taxon>Heterobranchia</taxon>
        <taxon>Euthyneura</taxon>
        <taxon>Panpulmonata</taxon>
        <taxon>Hygrophila</taxon>
        <taxon>Lymnaeoidea</taxon>
        <taxon>Lymnaeidae</taxon>
        <taxon>Lymnaea</taxon>
    </lineage>
</organism>
<dbReference type="PANTHER" id="PTHR35532:SF5">
    <property type="entry name" value="CARBOHYDRATE-BINDING DOMAIN-CONTAINING PROTEIN"/>
    <property type="match status" value="1"/>
</dbReference>
<reference evidence="2 3" key="1">
    <citation type="submission" date="2024-04" db="EMBL/GenBank/DDBJ databases">
        <authorList>
            <consortium name="Genoscope - CEA"/>
            <person name="William W."/>
        </authorList>
    </citation>
    <scope>NUCLEOTIDE SEQUENCE [LARGE SCALE GENOMIC DNA]</scope>
</reference>